<evidence type="ECO:0000256" key="4">
    <source>
        <dbReference type="RuleBase" id="RU003465"/>
    </source>
</evidence>
<accession>A0A1Y1VZQ2</accession>
<dbReference type="SUPFAM" id="SSF81606">
    <property type="entry name" value="PP2C-like"/>
    <property type="match status" value="1"/>
</dbReference>
<evidence type="ECO:0000313" key="8">
    <source>
        <dbReference type="EMBL" id="ORX66741.1"/>
    </source>
</evidence>
<evidence type="ECO:0000256" key="3">
    <source>
        <dbReference type="ARBA" id="ARBA00022912"/>
    </source>
</evidence>
<comment type="similarity">
    <text evidence="4">Belongs to the PP2C family.</text>
</comment>
<keyword evidence="5" id="KW-0175">Coiled coil</keyword>
<dbReference type="InterPro" id="IPR000222">
    <property type="entry name" value="PP2C_BS"/>
</dbReference>
<evidence type="ECO:0000256" key="6">
    <source>
        <dbReference type="SAM" id="MobiDB-lite"/>
    </source>
</evidence>
<keyword evidence="3 4" id="KW-0904">Protein phosphatase</keyword>
<gene>
    <name evidence="8" type="ORF">DL89DRAFT_295125</name>
</gene>
<proteinExistence type="inferred from homology"/>
<feature type="coiled-coil region" evidence="5">
    <location>
        <begin position="83"/>
        <end position="110"/>
    </location>
</feature>
<reference evidence="8 9" key="1">
    <citation type="submission" date="2016-07" db="EMBL/GenBank/DDBJ databases">
        <title>Pervasive Adenine N6-methylation of Active Genes in Fungi.</title>
        <authorList>
            <consortium name="DOE Joint Genome Institute"/>
            <person name="Mondo S.J."/>
            <person name="Dannebaum R.O."/>
            <person name="Kuo R.C."/>
            <person name="Labutti K."/>
            <person name="Haridas S."/>
            <person name="Kuo A."/>
            <person name="Salamov A."/>
            <person name="Ahrendt S.R."/>
            <person name="Lipzen A."/>
            <person name="Sullivan W."/>
            <person name="Andreopoulos W.B."/>
            <person name="Clum A."/>
            <person name="Lindquist E."/>
            <person name="Daum C."/>
            <person name="Ramamoorthy G.K."/>
            <person name="Gryganskyi A."/>
            <person name="Culley D."/>
            <person name="Magnuson J.K."/>
            <person name="James T.Y."/>
            <person name="O'Malley M.A."/>
            <person name="Stajich J.E."/>
            <person name="Spatafora J.W."/>
            <person name="Visel A."/>
            <person name="Grigoriev I.V."/>
        </authorList>
    </citation>
    <scope>NUCLEOTIDE SEQUENCE [LARGE SCALE GENOMIC DNA]</scope>
    <source>
        <strain evidence="8 9">ATCC 12442</strain>
    </source>
</reference>
<sequence length="492" mass="54107">MNLATRNLTHRRGFSSQKPKETKAADKDDVPPTSNKRSLTFAIGGVLTLLGVASYTFSLRQSEPSTAVSAPSVTLPPQATETLQSVERKREAARQELDKLTRAERREAARKLGLLTEEEVDAILHAQEKSWCAGGKGQRVRVDTNQVASNSPIEDYLAWSELGPDRLMFGVFDGHAGYMCAEQLAQRLAPMLNRSMALAAAESDDQDVSALASTVRQLQKEAGRGWDHTALALTATFINMDRELVQDALAEFRRSQDLARIDALLGPAVSGSCGLVAVVDSNEVVVANTGDSRALLGVRLADGRWRAVRLSEDQTADNAQERARLSREHPGEVVLQKSRVLGGLMPTRAFGDSRYKWALETQQDLFPVLHARGHRYATTPPGLTTPPYVTARPVIVRHKLAETDRFIVIASDGLYDQLSDAEVVETVAQWYEGKSAPDDNAATHLIRTALSTDRLGRRGDHVIRRLLAIPPPHSRRFRDDISVTVVSLNRDE</sequence>
<dbReference type="EMBL" id="MCFD01000014">
    <property type="protein sequence ID" value="ORX66741.1"/>
    <property type="molecule type" value="Genomic_DNA"/>
</dbReference>
<dbReference type="CDD" id="cd00143">
    <property type="entry name" value="PP2Cc"/>
    <property type="match status" value="1"/>
</dbReference>
<organism evidence="8 9">
    <name type="scientific">Linderina pennispora</name>
    <dbReference type="NCBI Taxonomy" id="61395"/>
    <lineage>
        <taxon>Eukaryota</taxon>
        <taxon>Fungi</taxon>
        <taxon>Fungi incertae sedis</taxon>
        <taxon>Zoopagomycota</taxon>
        <taxon>Kickxellomycotina</taxon>
        <taxon>Kickxellomycetes</taxon>
        <taxon>Kickxellales</taxon>
        <taxon>Kickxellaceae</taxon>
        <taxon>Linderina</taxon>
    </lineage>
</organism>
<dbReference type="STRING" id="61395.A0A1Y1VZQ2"/>
<evidence type="ECO:0000256" key="5">
    <source>
        <dbReference type="SAM" id="Coils"/>
    </source>
</evidence>
<dbReference type="PROSITE" id="PS01032">
    <property type="entry name" value="PPM_1"/>
    <property type="match status" value="1"/>
</dbReference>
<dbReference type="RefSeq" id="XP_040740700.1">
    <property type="nucleotide sequence ID" value="XM_040890602.1"/>
</dbReference>
<dbReference type="InterPro" id="IPR001932">
    <property type="entry name" value="PPM-type_phosphatase-like_dom"/>
</dbReference>
<evidence type="ECO:0000313" key="9">
    <source>
        <dbReference type="Proteomes" id="UP000193922"/>
    </source>
</evidence>
<evidence type="ECO:0000259" key="7">
    <source>
        <dbReference type="PROSITE" id="PS51746"/>
    </source>
</evidence>
<dbReference type="Proteomes" id="UP000193922">
    <property type="component" value="Unassembled WGS sequence"/>
</dbReference>
<name>A0A1Y1VZQ2_9FUNG</name>
<dbReference type="GO" id="GO:0005739">
    <property type="term" value="C:mitochondrion"/>
    <property type="evidence" value="ECO:0007669"/>
    <property type="project" value="TreeGrafter"/>
</dbReference>
<comment type="caution">
    <text evidence="8">The sequence shown here is derived from an EMBL/GenBank/DDBJ whole genome shotgun (WGS) entry which is preliminary data.</text>
</comment>
<evidence type="ECO:0000256" key="1">
    <source>
        <dbReference type="ARBA" id="ARBA00022723"/>
    </source>
</evidence>
<feature type="compositionally biased region" description="Basic and acidic residues" evidence="6">
    <location>
        <begin position="18"/>
        <end position="30"/>
    </location>
</feature>
<keyword evidence="9" id="KW-1185">Reference proteome</keyword>
<keyword evidence="1" id="KW-0479">Metal-binding</keyword>
<dbReference type="PANTHER" id="PTHR13832">
    <property type="entry name" value="PROTEIN PHOSPHATASE 2C"/>
    <property type="match status" value="1"/>
</dbReference>
<dbReference type="GO" id="GO:0004741">
    <property type="term" value="F:[pyruvate dehydrogenase (acetyl-transferring)]-phosphatase activity"/>
    <property type="evidence" value="ECO:0007669"/>
    <property type="project" value="TreeGrafter"/>
</dbReference>
<dbReference type="InterPro" id="IPR015655">
    <property type="entry name" value="PP2C"/>
</dbReference>
<dbReference type="InterPro" id="IPR036457">
    <property type="entry name" value="PPM-type-like_dom_sf"/>
</dbReference>
<dbReference type="PROSITE" id="PS51746">
    <property type="entry name" value="PPM_2"/>
    <property type="match status" value="1"/>
</dbReference>
<dbReference type="SMART" id="SM00332">
    <property type="entry name" value="PP2Cc"/>
    <property type="match status" value="1"/>
</dbReference>
<protein>
    <submittedName>
        <fullName evidence="8">Protein serine/threonine phosphatase 2C</fullName>
    </submittedName>
</protein>
<dbReference type="AlphaFoldDB" id="A0A1Y1VZQ2"/>
<keyword evidence="2 4" id="KW-0378">Hydrolase</keyword>
<dbReference type="GeneID" id="63807250"/>
<feature type="region of interest" description="Disordered" evidence="6">
    <location>
        <begin position="1"/>
        <end position="35"/>
    </location>
</feature>
<evidence type="ECO:0000256" key="2">
    <source>
        <dbReference type="ARBA" id="ARBA00022801"/>
    </source>
</evidence>
<dbReference type="PANTHER" id="PTHR13832:SF792">
    <property type="entry name" value="GM14286P"/>
    <property type="match status" value="1"/>
</dbReference>
<dbReference type="OrthoDB" id="420076at2759"/>
<dbReference type="Pfam" id="PF00481">
    <property type="entry name" value="PP2C"/>
    <property type="match status" value="1"/>
</dbReference>
<dbReference type="Gene3D" id="3.60.40.10">
    <property type="entry name" value="PPM-type phosphatase domain"/>
    <property type="match status" value="1"/>
</dbReference>
<dbReference type="GO" id="GO:0046872">
    <property type="term" value="F:metal ion binding"/>
    <property type="evidence" value="ECO:0007669"/>
    <property type="project" value="UniProtKB-KW"/>
</dbReference>
<feature type="domain" description="PPM-type phosphatase" evidence="7">
    <location>
        <begin position="139"/>
        <end position="488"/>
    </location>
</feature>